<organism evidence="14 15">
    <name type="scientific">Lingula anatina</name>
    <name type="common">Brachiopod</name>
    <name type="synonym">Lingula unguis</name>
    <dbReference type="NCBI Taxonomy" id="7574"/>
    <lineage>
        <taxon>Eukaryota</taxon>
        <taxon>Metazoa</taxon>
        <taxon>Spiralia</taxon>
        <taxon>Lophotrochozoa</taxon>
        <taxon>Brachiopoda</taxon>
        <taxon>Linguliformea</taxon>
        <taxon>Lingulata</taxon>
        <taxon>Lingulida</taxon>
        <taxon>Linguloidea</taxon>
        <taxon>Lingulidae</taxon>
        <taxon>Lingula</taxon>
    </lineage>
</organism>
<evidence type="ECO:0000256" key="1">
    <source>
        <dbReference type="ARBA" id="ARBA00004651"/>
    </source>
</evidence>
<feature type="transmembrane region" description="Helical" evidence="13">
    <location>
        <begin position="190"/>
        <end position="208"/>
    </location>
</feature>
<keyword evidence="4" id="KW-1003">Cell membrane</keyword>
<evidence type="ECO:0000256" key="9">
    <source>
        <dbReference type="ARBA" id="ARBA00023136"/>
    </source>
</evidence>
<evidence type="ECO:0000256" key="2">
    <source>
        <dbReference type="ARBA" id="ARBA00006434"/>
    </source>
</evidence>
<keyword evidence="5 13" id="KW-0812">Transmembrane</keyword>
<feature type="transmembrane region" description="Helical" evidence="13">
    <location>
        <begin position="441"/>
        <end position="463"/>
    </location>
</feature>
<dbReference type="GeneID" id="106156159"/>
<keyword evidence="14" id="KW-1185">Reference proteome</keyword>
<feature type="transmembrane region" description="Helical" evidence="13">
    <location>
        <begin position="239"/>
        <end position="258"/>
    </location>
</feature>
<feature type="transmembrane region" description="Helical" evidence="13">
    <location>
        <begin position="412"/>
        <end position="434"/>
    </location>
</feature>
<dbReference type="InterPro" id="IPR038377">
    <property type="entry name" value="Na/Glc_symporter_sf"/>
</dbReference>
<feature type="transmembrane region" description="Helical" evidence="13">
    <location>
        <begin position="279"/>
        <end position="304"/>
    </location>
</feature>
<evidence type="ECO:0000256" key="8">
    <source>
        <dbReference type="ARBA" id="ARBA00023065"/>
    </source>
</evidence>
<accession>A0A1S3HKT1</accession>
<name>A0A1S3HKT1_LINAN</name>
<keyword evidence="10" id="KW-0739">Sodium transport</keyword>
<evidence type="ECO:0000256" key="13">
    <source>
        <dbReference type="SAM" id="Phobius"/>
    </source>
</evidence>
<proteinExistence type="inferred from homology"/>
<dbReference type="FunCoup" id="A0A1S3HKT1">
    <property type="interactions" value="106"/>
</dbReference>
<keyword evidence="7" id="KW-0915">Sodium</keyword>
<dbReference type="GO" id="GO:0015293">
    <property type="term" value="F:symporter activity"/>
    <property type="evidence" value="ECO:0007669"/>
    <property type="project" value="TreeGrafter"/>
</dbReference>
<evidence type="ECO:0000256" key="12">
    <source>
        <dbReference type="SAM" id="MobiDB-lite"/>
    </source>
</evidence>
<reference evidence="15" key="1">
    <citation type="submission" date="2025-08" db="UniProtKB">
        <authorList>
            <consortium name="RefSeq"/>
        </authorList>
    </citation>
    <scope>IDENTIFICATION</scope>
    <source>
        <tissue evidence="15">Gonads</tissue>
    </source>
</reference>
<evidence type="ECO:0000256" key="3">
    <source>
        <dbReference type="ARBA" id="ARBA00022448"/>
    </source>
</evidence>
<evidence type="ECO:0000313" key="15">
    <source>
        <dbReference type="RefSeq" id="XP_013386720.1"/>
    </source>
</evidence>
<keyword evidence="8" id="KW-0406">Ion transport</keyword>
<dbReference type="OrthoDB" id="6132759at2759"/>
<feature type="transmembrane region" description="Helical" evidence="13">
    <location>
        <begin position="14"/>
        <end position="33"/>
    </location>
</feature>
<comment type="similarity">
    <text evidence="2 11">Belongs to the sodium:solute symporter (SSF) (TC 2.A.21) family.</text>
</comment>
<evidence type="ECO:0000256" key="5">
    <source>
        <dbReference type="ARBA" id="ARBA00022692"/>
    </source>
</evidence>
<feature type="transmembrane region" description="Helical" evidence="13">
    <location>
        <begin position="339"/>
        <end position="367"/>
    </location>
</feature>
<evidence type="ECO:0000256" key="7">
    <source>
        <dbReference type="ARBA" id="ARBA00023053"/>
    </source>
</evidence>
<protein>
    <submittedName>
        <fullName evidence="15">Sodium-coupled monocarboxylate transporter 1</fullName>
    </submittedName>
</protein>
<dbReference type="Proteomes" id="UP000085678">
    <property type="component" value="Unplaced"/>
</dbReference>
<feature type="transmembrane region" description="Helical" evidence="13">
    <location>
        <begin position="128"/>
        <end position="147"/>
    </location>
</feature>
<feature type="region of interest" description="Disordered" evidence="12">
    <location>
        <begin position="636"/>
        <end position="669"/>
    </location>
</feature>
<evidence type="ECO:0000256" key="11">
    <source>
        <dbReference type="RuleBase" id="RU362091"/>
    </source>
</evidence>
<feature type="transmembrane region" description="Helical" evidence="13">
    <location>
        <begin position="159"/>
        <end position="178"/>
    </location>
</feature>
<dbReference type="PROSITE" id="PS50283">
    <property type="entry name" value="NA_SOLUT_SYMP_3"/>
    <property type="match status" value="1"/>
</dbReference>
<dbReference type="InterPro" id="IPR051163">
    <property type="entry name" value="Sodium:Solute_Symporter_SSF"/>
</dbReference>
<comment type="subcellular location">
    <subcellularLocation>
        <location evidence="1">Cell membrane</location>
        <topology evidence="1">Multi-pass membrane protein</topology>
    </subcellularLocation>
</comment>
<feature type="transmembrane region" description="Helical" evidence="13">
    <location>
        <begin position="387"/>
        <end position="406"/>
    </location>
</feature>
<feature type="transmembrane region" description="Helical" evidence="13">
    <location>
        <begin position="84"/>
        <end position="107"/>
    </location>
</feature>
<dbReference type="AlphaFoldDB" id="A0A1S3HKT1"/>
<dbReference type="Gene3D" id="1.20.1730.10">
    <property type="entry name" value="Sodium/glucose cotransporter"/>
    <property type="match status" value="1"/>
</dbReference>
<dbReference type="KEGG" id="lak:106156159"/>
<dbReference type="GO" id="GO:0006814">
    <property type="term" value="P:sodium ion transport"/>
    <property type="evidence" value="ECO:0007669"/>
    <property type="project" value="UniProtKB-KW"/>
</dbReference>
<sequence length="679" mass="74073">MPQAQVNTFHVVDYIVFAGTLLVSAGIGVYSAFTGGHQKTTAEFLMANRQMGAIPASMSLLASFMSAITLLGTPKEMYVYGTEYLWLAFSYLLVIPVAAHLFLPIFFRLKVTSAYEYLEMRFNKAVRIAGSLTFSLQMILYMAIVLYAPSLALEQVTQLNKWIAVASVGVVCIFYTSIGGIKAVMWTDTFQICMMFAGLLAVLIQGSIELGGFGNAWEKNIEGERINFLDFDPDPRERHTVWTCVFGGFFTWLAVYGVNQAQVQRALTVVDLKRAQIAYWVNGPGLGLILIVSAMSGILIYAHYFDCDPKTNGDISDLDQLLPLFVMDKLAFLPGLPGLFTACLFSGALSTISSGLNSLATVFTLDLFEQFCCKNMSDKRATITSKIMSVVFGILMMGLTYVASLLGGVLQAALALFGMIGGPLLGVFTLGMFFPWANWKGALAGLITGLVMTFWIGIGAQIYKPILWTAPVSTAGCNVANATNLTTVMTTSLTGVTATLSTTPATTPEPMLGGLYNLSYLWYSGFAVLVVVVVGMLVSAVTGYTDPEKLDYRLICPVFDEMFCCFPKSCLKTFRCGVDHHPEKFHYCCVCKDVDKDDIQDEEIVLEATDHKDNSAALSLTNLAFEKDEEANLATQNGHFKGGDHPQNHKGDEGGKNHNPATQNGQLANGVELIHIKQF</sequence>
<gene>
    <name evidence="15" type="primary">LOC106156159</name>
</gene>
<keyword evidence="9 13" id="KW-0472">Membrane</keyword>
<feature type="transmembrane region" description="Helical" evidence="13">
    <location>
        <begin position="520"/>
        <end position="544"/>
    </location>
</feature>
<evidence type="ECO:0000313" key="14">
    <source>
        <dbReference type="Proteomes" id="UP000085678"/>
    </source>
</evidence>
<dbReference type="PANTHER" id="PTHR42985:SF40">
    <property type="entry name" value="LD47995P-RELATED"/>
    <property type="match status" value="1"/>
</dbReference>
<keyword evidence="6 13" id="KW-1133">Transmembrane helix</keyword>
<feature type="transmembrane region" description="Helical" evidence="13">
    <location>
        <begin position="53"/>
        <end position="72"/>
    </location>
</feature>
<evidence type="ECO:0000256" key="6">
    <source>
        <dbReference type="ARBA" id="ARBA00022989"/>
    </source>
</evidence>
<keyword evidence="3" id="KW-0813">Transport</keyword>
<dbReference type="InterPro" id="IPR001734">
    <property type="entry name" value="Na/solute_symporter"/>
</dbReference>
<dbReference type="CDD" id="cd11492">
    <property type="entry name" value="SLC5sbd_NIS-SMVT"/>
    <property type="match status" value="1"/>
</dbReference>
<feature type="compositionally biased region" description="Basic and acidic residues" evidence="12">
    <location>
        <begin position="641"/>
        <end position="656"/>
    </location>
</feature>
<dbReference type="InParanoid" id="A0A1S3HKT1"/>
<evidence type="ECO:0000256" key="4">
    <source>
        <dbReference type="ARBA" id="ARBA00022475"/>
    </source>
</evidence>
<dbReference type="GO" id="GO:0005886">
    <property type="term" value="C:plasma membrane"/>
    <property type="evidence" value="ECO:0007669"/>
    <property type="project" value="UniProtKB-SubCell"/>
</dbReference>
<dbReference type="RefSeq" id="XP_013386720.1">
    <property type="nucleotide sequence ID" value="XM_013531266.1"/>
</dbReference>
<dbReference type="NCBIfam" id="TIGR00813">
    <property type="entry name" value="sss"/>
    <property type="match status" value="1"/>
</dbReference>
<dbReference type="Pfam" id="PF00474">
    <property type="entry name" value="SSF"/>
    <property type="match status" value="1"/>
</dbReference>
<dbReference type="PANTHER" id="PTHR42985">
    <property type="entry name" value="SODIUM-COUPLED MONOCARBOXYLATE TRANSPORTER"/>
    <property type="match status" value="1"/>
</dbReference>
<evidence type="ECO:0000256" key="10">
    <source>
        <dbReference type="ARBA" id="ARBA00023201"/>
    </source>
</evidence>